<name>T0IIN1_9SPHN</name>
<dbReference type="AlphaFoldDB" id="T0IIN1"/>
<comment type="caution">
    <text evidence="1">The sequence shown here is derived from an EMBL/GenBank/DDBJ whole genome shotgun (WGS) entry which is preliminary data.</text>
</comment>
<dbReference type="EMBL" id="ATHO01000023">
    <property type="protein sequence ID" value="EQB11600.1"/>
    <property type="molecule type" value="Genomic_DNA"/>
</dbReference>
<sequence length="307" mass="33072">MEKDIDLSGVDPARWPEIRRRAALLDEFVGLTGRPVGLRQEYADRMGMSLSHFMQVVKIWRGGRSAAAIPGARSKVGVAKRRRLPARTVEMVQGTIRDLGPMARRVAVIAEVGRRAEAMGIDRPSNTMVTKLLSEARADMTGPADFEPEILIDECSLKLPVVSGESVIMPRVLMAVRLPEREILDVEVSFDPDVAPSAEILAERLTTGMDAAARELPMRAPHLEPAIGMAIGAETGPRTGAPTLNRVLGTKVGDIGVVYQLSKVRASDSLLSARHSRGIGPVDSIDAIRRAVAAHNDKVAGRADAEA</sequence>
<dbReference type="Proteomes" id="UP000015525">
    <property type="component" value="Unassembled WGS sequence"/>
</dbReference>
<protein>
    <submittedName>
        <fullName evidence="1">Uncharacterized protein</fullName>
    </submittedName>
</protein>
<reference evidence="1 2" key="1">
    <citation type="journal article" date="2013" name="Genome Announc.">
        <title>Draft Genome Sequence of Sphingobium quisquiliarum Strain P25T, a Novel Hexachlorocyclohexane (HCH)-Degrading Bacterium Isolated from an HCH Dumpsite.</title>
        <authorList>
            <person name="Kumar Singh A."/>
            <person name="Sangwan N."/>
            <person name="Sharma A."/>
            <person name="Gupta V."/>
            <person name="Khurana J.P."/>
            <person name="Lal R."/>
        </authorList>
    </citation>
    <scope>NUCLEOTIDE SEQUENCE [LARGE SCALE GENOMIC DNA]</scope>
    <source>
        <strain evidence="1 2">P25</strain>
    </source>
</reference>
<evidence type="ECO:0000313" key="1">
    <source>
        <dbReference type="EMBL" id="EQB11600.1"/>
    </source>
</evidence>
<gene>
    <name evidence="1" type="ORF">L288_03125</name>
</gene>
<proteinExistence type="predicted"/>
<accession>T0IIN1</accession>
<keyword evidence="2" id="KW-1185">Reference proteome</keyword>
<evidence type="ECO:0000313" key="2">
    <source>
        <dbReference type="Proteomes" id="UP000015525"/>
    </source>
</evidence>
<dbReference type="RefSeq" id="WP_021236935.1">
    <property type="nucleotide sequence ID" value="NZ_ATHO01000023.1"/>
</dbReference>
<organism evidence="1 2">
    <name type="scientific">Sphingobium quisquiliarum P25</name>
    <dbReference type="NCBI Taxonomy" id="1329909"/>
    <lineage>
        <taxon>Bacteria</taxon>
        <taxon>Pseudomonadati</taxon>
        <taxon>Pseudomonadota</taxon>
        <taxon>Alphaproteobacteria</taxon>
        <taxon>Sphingomonadales</taxon>
        <taxon>Sphingomonadaceae</taxon>
        <taxon>Sphingobium</taxon>
    </lineage>
</organism>
<dbReference type="PATRIC" id="fig|1329909.3.peg.585"/>